<keyword evidence="2" id="KW-1185">Reference proteome</keyword>
<organism evidence="1 2">
    <name type="scientific">Agarivorans gilvus</name>
    <dbReference type="NCBI Taxonomy" id="680279"/>
    <lineage>
        <taxon>Bacteria</taxon>
        <taxon>Pseudomonadati</taxon>
        <taxon>Pseudomonadota</taxon>
        <taxon>Gammaproteobacteria</taxon>
        <taxon>Alteromonadales</taxon>
        <taxon>Alteromonadaceae</taxon>
        <taxon>Agarivorans</taxon>
    </lineage>
</organism>
<dbReference type="EMBL" id="BMDY01000001">
    <property type="protein sequence ID" value="GGA93442.1"/>
    <property type="molecule type" value="Genomic_DNA"/>
</dbReference>
<dbReference type="RefSeq" id="WP_055731872.1">
    <property type="nucleotide sequence ID" value="NZ_BMDY01000001.1"/>
</dbReference>
<accession>A0ABQ1HX49</accession>
<dbReference type="Proteomes" id="UP000651977">
    <property type="component" value="Unassembled WGS sequence"/>
</dbReference>
<protein>
    <submittedName>
        <fullName evidence="1">Uncharacterized protein</fullName>
    </submittedName>
</protein>
<comment type="caution">
    <text evidence="1">The sequence shown here is derived from an EMBL/GenBank/DDBJ whole genome shotgun (WGS) entry which is preliminary data.</text>
</comment>
<proteinExistence type="predicted"/>
<sequence>MNNKNVLSRISPIVKEKIKAVELAKRSAEVVTLREWYDSTPIHSPEIVSYMKKYKQLGRLGKELHRRGVPRVTERFGDDVRTLVEATYKRYILDFSAPLCAICCTHVISSYKDNVE</sequence>
<evidence type="ECO:0000313" key="1">
    <source>
        <dbReference type="EMBL" id="GGA93442.1"/>
    </source>
</evidence>
<reference evidence="2" key="1">
    <citation type="journal article" date="2019" name="Int. J. Syst. Evol. Microbiol.">
        <title>The Global Catalogue of Microorganisms (GCM) 10K type strain sequencing project: providing services to taxonomists for standard genome sequencing and annotation.</title>
        <authorList>
            <consortium name="The Broad Institute Genomics Platform"/>
            <consortium name="The Broad Institute Genome Sequencing Center for Infectious Disease"/>
            <person name="Wu L."/>
            <person name="Ma J."/>
        </authorList>
    </citation>
    <scope>NUCLEOTIDE SEQUENCE [LARGE SCALE GENOMIC DNA]</scope>
    <source>
        <strain evidence="2">CGMCC 1.10131</strain>
    </source>
</reference>
<evidence type="ECO:0000313" key="2">
    <source>
        <dbReference type="Proteomes" id="UP000651977"/>
    </source>
</evidence>
<gene>
    <name evidence="1" type="ORF">GCM10007414_02680</name>
</gene>
<name>A0ABQ1HX49_9ALTE</name>